<dbReference type="SUPFAM" id="SSF55486">
    <property type="entry name" value="Metalloproteases ('zincins'), catalytic domain"/>
    <property type="match status" value="1"/>
</dbReference>
<comment type="caution">
    <text evidence="3">The sequence shown here is derived from an EMBL/GenBank/DDBJ whole genome shotgun (WGS) entry which is preliminary data.</text>
</comment>
<feature type="domain" description="DUF3152" evidence="2">
    <location>
        <begin position="72"/>
        <end position="232"/>
    </location>
</feature>
<name>A0ABP4BQY3_9ACTN</name>
<dbReference type="Proteomes" id="UP001500665">
    <property type="component" value="Unassembled WGS sequence"/>
</dbReference>
<proteinExistence type="predicted"/>
<accession>A0ABP4BQY3</accession>
<evidence type="ECO:0000256" key="1">
    <source>
        <dbReference type="SAM" id="MobiDB-lite"/>
    </source>
</evidence>
<organism evidence="3 4">
    <name type="scientific">Actinocorallia libanotica</name>
    <dbReference type="NCBI Taxonomy" id="46162"/>
    <lineage>
        <taxon>Bacteria</taxon>
        <taxon>Bacillati</taxon>
        <taxon>Actinomycetota</taxon>
        <taxon>Actinomycetes</taxon>
        <taxon>Streptosporangiales</taxon>
        <taxon>Thermomonosporaceae</taxon>
        <taxon>Actinocorallia</taxon>
    </lineage>
</organism>
<evidence type="ECO:0000313" key="3">
    <source>
        <dbReference type="EMBL" id="GAA0952543.1"/>
    </source>
</evidence>
<protein>
    <submittedName>
        <fullName evidence="3">DUF3152 domain-containing protein</fullName>
    </submittedName>
</protein>
<dbReference type="EMBL" id="BAAAHH010000012">
    <property type="protein sequence ID" value="GAA0952543.1"/>
    <property type="molecule type" value="Genomic_DNA"/>
</dbReference>
<reference evidence="4" key="1">
    <citation type="journal article" date="2019" name="Int. J. Syst. Evol. Microbiol.">
        <title>The Global Catalogue of Microorganisms (GCM) 10K type strain sequencing project: providing services to taxonomists for standard genome sequencing and annotation.</title>
        <authorList>
            <consortium name="The Broad Institute Genomics Platform"/>
            <consortium name="The Broad Institute Genome Sequencing Center for Infectious Disease"/>
            <person name="Wu L."/>
            <person name="Ma J."/>
        </authorList>
    </citation>
    <scope>NUCLEOTIDE SEQUENCE [LARGE SCALE GENOMIC DNA]</scope>
    <source>
        <strain evidence="4">JCM 10696</strain>
    </source>
</reference>
<evidence type="ECO:0000313" key="4">
    <source>
        <dbReference type="Proteomes" id="UP001500665"/>
    </source>
</evidence>
<feature type="region of interest" description="Disordered" evidence="1">
    <location>
        <begin position="40"/>
        <end position="62"/>
    </location>
</feature>
<dbReference type="Pfam" id="PF11350">
    <property type="entry name" value="DUF3152"/>
    <property type="match status" value="1"/>
</dbReference>
<sequence>MGSHRRPPSRARHHAGTALAVLLTSALTLALVTRGAPAPPPVAAPAPEKAQGKQPSGPPLVVSGRLQPAVRAVPTRASGRYLTAPGTEAPRHHRHLPVRYLVEVEKGLPFTPQEFARDVHRILTDPRGWPVGFQRVDSEPVELRVSLTSPAVARRHCRPLDVGLRLSCWQGSRAVINAARWARGAASYGRDLATYREYLINHEVGHALGHGHRECPGPGRPAPVMVQQSISLYGCAPNPWPRRHASPQVDPSHGALAAMLRVLAPRAEW</sequence>
<keyword evidence="4" id="KW-1185">Reference proteome</keyword>
<dbReference type="InterPro" id="IPR022603">
    <property type="entry name" value="DUF3152"/>
</dbReference>
<gene>
    <name evidence="3" type="ORF">GCM10009550_33410</name>
</gene>
<evidence type="ECO:0000259" key="2">
    <source>
        <dbReference type="Pfam" id="PF11350"/>
    </source>
</evidence>
<dbReference type="RefSeq" id="WP_344241745.1">
    <property type="nucleotide sequence ID" value="NZ_BAAAHH010000012.1"/>
</dbReference>